<reference evidence="2" key="1">
    <citation type="submission" date="2016-12" db="EMBL/GenBank/DDBJ databases">
        <authorList>
            <person name="Song W.-J."/>
            <person name="Kurnit D.M."/>
        </authorList>
    </citation>
    <scope>NUCLEOTIDE SEQUENCE [LARGE SCALE GENOMIC DNA]</scope>
    <source>
        <strain evidence="2">HGB1681</strain>
    </source>
</reference>
<gene>
    <name evidence="1" type="ORF">Xinn_02933</name>
    <name evidence="2" type="ORF">XIS1_490011</name>
</gene>
<dbReference type="Proteomes" id="UP000224871">
    <property type="component" value="Unassembled WGS sequence"/>
</dbReference>
<accession>A0A1N6MZ15</accession>
<dbReference type="Proteomes" id="UP000196435">
    <property type="component" value="Unassembled WGS sequence"/>
</dbReference>
<sequence>MSELNTKELKKTTIPDAFWDDIEGATKGVKEILQYIFLAVQAAEKLPKDTVDQINYALEEIYKATINILEKQKEKHLI</sequence>
<proteinExistence type="predicted"/>
<protein>
    <submittedName>
        <fullName evidence="2">Uncharacterized protein</fullName>
    </submittedName>
</protein>
<evidence type="ECO:0000313" key="1">
    <source>
        <dbReference type="EMBL" id="PHM31224.1"/>
    </source>
</evidence>
<reference evidence="1 4" key="3">
    <citation type="journal article" date="2017" name="Nat. Microbiol.">
        <title>Natural product diversity associated with the nematode symbionts Photorhabdus and Xenorhabdus.</title>
        <authorList>
            <person name="Tobias N.J."/>
            <person name="Wolff H."/>
            <person name="Djahanschiri B."/>
            <person name="Grundmann F."/>
            <person name="Kronenwerth M."/>
            <person name="Shi Y.M."/>
            <person name="Simonyi S."/>
            <person name="Grun P."/>
            <person name="Shapiro-Ilan D."/>
            <person name="Pidot S.J."/>
            <person name="Stinear T.P."/>
            <person name="Ebersberger I."/>
            <person name="Bode H.B."/>
        </authorList>
    </citation>
    <scope>NUCLEOTIDE SEQUENCE [LARGE SCALE GENOMIC DNA]</scope>
    <source>
        <strain evidence="1 4">DSM 16336</strain>
    </source>
</reference>
<dbReference type="AlphaFoldDB" id="A0A1N6MZ15"/>
<dbReference type="EMBL" id="NIBU01000041">
    <property type="protein sequence ID" value="PHM31224.1"/>
    <property type="molecule type" value="Genomic_DNA"/>
</dbReference>
<dbReference type="EMBL" id="FTLG01000191">
    <property type="protein sequence ID" value="SIP74014.1"/>
    <property type="molecule type" value="Genomic_DNA"/>
</dbReference>
<reference evidence="3" key="2">
    <citation type="submission" date="2016-12" db="EMBL/GenBank/DDBJ databases">
        <authorList>
            <person name="Gaudriault S."/>
        </authorList>
    </citation>
    <scope>NUCLEOTIDE SEQUENCE [LARGE SCALE GENOMIC DNA]</scope>
    <source>
        <strain evidence="3">HGB1681 (deposited as PTA-6826 in the American Type Culture Collection)</strain>
    </source>
</reference>
<evidence type="ECO:0000313" key="4">
    <source>
        <dbReference type="Proteomes" id="UP000224871"/>
    </source>
</evidence>
<keyword evidence="4" id="KW-1185">Reference proteome</keyword>
<organism evidence="2 3">
    <name type="scientific">Xenorhabdus innexi</name>
    <dbReference type="NCBI Taxonomy" id="290109"/>
    <lineage>
        <taxon>Bacteria</taxon>
        <taxon>Pseudomonadati</taxon>
        <taxon>Pseudomonadota</taxon>
        <taxon>Gammaproteobacteria</taxon>
        <taxon>Enterobacterales</taxon>
        <taxon>Morganellaceae</taxon>
        <taxon>Xenorhabdus</taxon>
    </lineage>
</organism>
<evidence type="ECO:0000313" key="3">
    <source>
        <dbReference type="Proteomes" id="UP000196435"/>
    </source>
</evidence>
<dbReference type="RefSeq" id="WP_086953448.1">
    <property type="nucleotide sequence ID" value="NZ_CAWNQC010000239.1"/>
</dbReference>
<name>A0A1N6MZ15_9GAMM</name>
<evidence type="ECO:0000313" key="2">
    <source>
        <dbReference type="EMBL" id="SIP74014.1"/>
    </source>
</evidence>